<keyword evidence="1" id="KW-0812">Transmembrane</keyword>
<name>A0A2Z2HBK0_9GAMM</name>
<keyword evidence="3" id="KW-1185">Reference proteome</keyword>
<dbReference type="PANTHER" id="PTHR35813:SF1">
    <property type="entry name" value="INNER MEMBRANE PROTEIN YBAN"/>
    <property type="match status" value="1"/>
</dbReference>
<keyword evidence="1" id="KW-0472">Membrane</keyword>
<dbReference type="KEGG" id="kus:B9G99_13115"/>
<feature type="transmembrane region" description="Helical" evidence="1">
    <location>
        <begin position="21"/>
        <end position="42"/>
    </location>
</feature>
<keyword evidence="1" id="KW-1133">Transmembrane helix</keyword>
<feature type="transmembrane region" description="Helical" evidence="1">
    <location>
        <begin position="85"/>
        <end position="107"/>
    </location>
</feature>
<dbReference type="Pfam" id="PF04304">
    <property type="entry name" value="DUF454"/>
    <property type="match status" value="1"/>
</dbReference>
<accession>A0A2Z2HBK0</accession>
<dbReference type="InterPro" id="IPR007401">
    <property type="entry name" value="DUF454"/>
</dbReference>
<dbReference type="PANTHER" id="PTHR35813">
    <property type="entry name" value="INNER MEMBRANE PROTEIN YBAN"/>
    <property type="match status" value="1"/>
</dbReference>
<feature type="transmembrane region" description="Helical" evidence="1">
    <location>
        <begin position="113"/>
        <end position="131"/>
    </location>
</feature>
<proteinExistence type="predicted"/>
<evidence type="ECO:0000256" key="1">
    <source>
        <dbReference type="SAM" id="Phobius"/>
    </source>
</evidence>
<protein>
    <recommendedName>
        <fullName evidence="4">Inner membrane protein</fullName>
    </recommendedName>
</protein>
<gene>
    <name evidence="2" type="ORF">B9G99_13115</name>
</gene>
<dbReference type="OrthoDB" id="9816293at2"/>
<organism evidence="2 3">
    <name type="scientific">Kushneria konosiri</name>
    <dbReference type="NCBI Taxonomy" id="698828"/>
    <lineage>
        <taxon>Bacteria</taxon>
        <taxon>Pseudomonadati</taxon>
        <taxon>Pseudomonadota</taxon>
        <taxon>Gammaproteobacteria</taxon>
        <taxon>Oceanospirillales</taxon>
        <taxon>Halomonadaceae</taxon>
        <taxon>Kushneria</taxon>
    </lineage>
</organism>
<dbReference type="EMBL" id="CP021323">
    <property type="protein sequence ID" value="ARS54594.1"/>
    <property type="molecule type" value="Genomic_DNA"/>
</dbReference>
<reference evidence="2 3" key="1">
    <citation type="journal article" date="2017" name="Int. J. Syst. Evol. Microbiol.">
        <title>Kushneria konosiri sp. nov., isolated from the Korean salt-fermented seafood Daemi-jeot.</title>
        <authorList>
            <person name="Yun J.H."/>
            <person name="Park S.K."/>
            <person name="Lee J.Y."/>
            <person name="Jung M.J."/>
            <person name="Bae J.W."/>
        </authorList>
    </citation>
    <scope>NUCLEOTIDE SEQUENCE [LARGE SCALE GENOMIC DNA]</scope>
    <source>
        <strain evidence="2 3">X49</strain>
    </source>
</reference>
<dbReference type="AlphaFoldDB" id="A0A2Z2HBK0"/>
<evidence type="ECO:0000313" key="2">
    <source>
        <dbReference type="EMBL" id="ARS54594.1"/>
    </source>
</evidence>
<evidence type="ECO:0008006" key="4">
    <source>
        <dbReference type="Google" id="ProtNLM"/>
    </source>
</evidence>
<dbReference type="RefSeq" id="WP_086623477.1">
    <property type="nucleotide sequence ID" value="NZ_CP021323.1"/>
</dbReference>
<sequence length="146" mass="16582">MSSLSPKPDQGCRTRSPIRRGIWIALAALCFGIGIVGIFLPLLPATDFMLLSVICASRGSKRFERWIRRNRFAGPLIRAWEEERAIPLPAKIVSIAMMFVSAWVIWIHTGFNWLFWLLCLVLVMVGAFVATRPLPSSRWRERPTDG</sequence>
<dbReference type="Proteomes" id="UP000250025">
    <property type="component" value="Chromosome"/>
</dbReference>
<evidence type="ECO:0000313" key="3">
    <source>
        <dbReference type="Proteomes" id="UP000250025"/>
    </source>
</evidence>
<dbReference type="GO" id="GO:0005886">
    <property type="term" value="C:plasma membrane"/>
    <property type="evidence" value="ECO:0007669"/>
    <property type="project" value="TreeGrafter"/>
</dbReference>